<reference evidence="2" key="1">
    <citation type="submission" date="2016-09" db="EMBL/GenBank/DDBJ databases">
        <authorList>
            <person name="Jeantristanb JTB J.-T."/>
            <person name="Ricardo R."/>
        </authorList>
    </citation>
    <scope>NUCLEOTIDE SEQUENCE [LARGE SCALE GENOMIC DNA]</scope>
</reference>
<sequence length="131" mass="14195">MGSFVALPEVAPPVEQPTLVLPPPLHNYNSYQGDQFQEESIRQISTYTAVHRHNYGPRTPALPTYELVPGGQLDGIVPCETSGKMVPEPLVATTTAATFDSNQLQWPLPDGRTGLTPVGTIPTGCSPWPTW</sequence>
<organism evidence="1 2">
    <name type="scientific">Microbotryum intermedium</name>
    <dbReference type="NCBI Taxonomy" id="269621"/>
    <lineage>
        <taxon>Eukaryota</taxon>
        <taxon>Fungi</taxon>
        <taxon>Dikarya</taxon>
        <taxon>Basidiomycota</taxon>
        <taxon>Pucciniomycotina</taxon>
        <taxon>Microbotryomycetes</taxon>
        <taxon>Microbotryales</taxon>
        <taxon>Microbotryaceae</taxon>
        <taxon>Microbotryum</taxon>
    </lineage>
</organism>
<evidence type="ECO:0000313" key="2">
    <source>
        <dbReference type="Proteomes" id="UP000198372"/>
    </source>
</evidence>
<dbReference type="OrthoDB" id="10459913at2759"/>
<dbReference type="EMBL" id="FMSP01000019">
    <property type="protein sequence ID" value="SCV73636.1"/>
    <property type="molecule type" value="Genomic_DNA"/>
</dbReference>
<proteinExistence type="predicted"/>
<dbReference type="AlphaFoldDB" id="A0A238FRA9"/>
<accession>A0A238FRA9</accession>
<gene>
    <name evidence="1" type="ORF">BQ2448_6066</name>
</gene>
<protein>
    <submittedName>
        <fullName evidence="1">BQ2448_6066 protein</fullName>
    </submittedName>
</protein>
<name>A0A238FRA9_9BASI</name>
<dbReference type="Proteomes" id="UP000198372">
    <property type="component" value="Unassembled WGS sequence"/>
</dbReference>
<evidence type="ECO:0000313" key="1">
    <source>
        <dbReference type="EMBL" id="SCV73636.1"/>
    </source>
</evidence>
<keyword evidence="2" id="KW-1185">Reference proteome</keyword>